<evidence type="ECO:0000256" key="2">
    <source>
        <dbReference type="ARBA" id="ARBA00022842"/>
    </source>
</evidence>
<accession>A0ABW4W3Q3</accession>
<proteinExistence type="predicted"/>
<evidence type="ECO:0000313" key="4">
    <source>
        <dbReference type="Proteomes" id="UP001597383"/>
    </source>
</evidence>
<keyword evidence="4" id="KW-1185">Reference proteome</keyword>
<keyword evidence="2" id="KW-0460">Magnesium</keyword>
<gene>
    <name evidence="3" type="ORF">ACFSJF_11645</name>
</gene>
<dbReference type="Gene3D" id="3.40.50.1000">
    <property type="entry name" value="HAD superfamily/HAD-like"/>
    <property type="match status" value="1"/>
</dbReference>
<dbReference type="Gene3D" id="1.10.150.520">
    <property type="match status" value="1"/>
</dbReference>
<comment type="caution">
    <text evidence="3">The sequence shown here is derived from an EMBL/GenBank/DDBJ whole genome shotgun (WGS) entry which is preliminary data.</text>
</comment>
<evidence type="ECO:0000256" key="1">
    <source>
        <dbReference type="ARBA" id="ARBA00022801"/>
    </source>
</evidence>
<dbReference type="SFLD" id="SFLDG01129">
    <property type="entry name" value="C1.5:_HAD__Beta-PGM__Phosphata"/>
    <property type="match status" value="1"/>
</dbReference>
<dbReference type="EMBL" id="JBHUHQ010000016">
    <property type="protein sequence ID" value="MFD2044925.1"/>
    <property type="molecule type" value="Genomic_DNA"/>
</dbReference>
<dbReference type="InterPro" id="IPR023214">
    <property type="entry name" value="HAD_sf"/>
</dbReference>
<keyword evidence="1 3" id="KW-0378">Hydrolase</keyword>
<dbReference type="SUPFAM" id="SSF56784">
    <property type="entry name" value="HAD-like"/>
    <property type="match status" value="1"/>
</dbReference>
<dbReference type="SFLD" id="SFLDS00003">
    <property type="entry name" value="Haloacid_Dehalogenase"/>
    <property type="match status" value="1"/>
</dbReference>
<organism evidence="3 4">
    <name type="scientific">Ornithinibacillus salinisoli</name>
    <dbReference type="NCBI Taxonomy" id="1848459"/>
    <lineage>
        <taxon>Bacteria</taxon>
        <taxon>Bacillati</taxon>
        <taxon>Bacillota</taxon>
        <taxon>Bacilli</taxon>
        <taxon>Bacillales</taxon>
        <taxon>Bacillaceae</taxon>
        <taxon>Ornithinibacillus</taxon>
    </lineage>
</organism>
<dbReference type="EC" id="3.1.3.-" evidence="3"/>
<dbReference type="GO" id="GO:0016787">
    <property type="term" value="F:hydrolase activity"/>
    <property type="evidence" value="ECO:0007669"/>
    <property type="project" value="UniProtKB-KW"/>
</dbReference>
<sequence>MTKRWITFDLDGTLMQNPFVDWVFPEIISIIQQQLNQDIDIKKIIVEEHEKRMKENRIVEAYDWDDIVKQVIEELNLSTKIEVTQLVEKHTETPKVYLLENNILNTLNELKIRNYSLAVVTNGYSIYQVPVMKELGLDKLFDTVITPDLCGYAKPNESILNSLLYVGEIVAHIGDRIDHDIILANMLGITSILINKNLPNNLIEMPLEKRHEDETFLKICEEKWRAENKMKSVPFLNEAVPDYVITSIEELTDIF</sequence>
<evidence type="ECO:0000313" key="3">
    <source>
        <dbReference type="EMBL" id="MFD2044925.1"/>
    </source>
</evidence>
<dbReference type="InterPro" id="IPR041492">
    <property type="entry name" value="HAD_2"/>
</dbReference>
<protein>
    <submittedName>
        <fullName evidence="3">HAD family hydrolase</fullName>
        <ecNumber evidence="3">3.1.3.-</ecNumber>
    </submittedName>
</protein>
<dbReference type="RefSeq" id="WP_377557524.1">
    <property type="nucleotide sequence ID" value="NZ_JBHUHQ010000016.1"/>
</dbReference>
<dbReference type="Pfam" id="PF13419">
    <property type="entry name" value="HAD_2"/>
    <property type="match status" value="1"/>
</dbReference>
<dbReference type="InterPro" id="IPR036412">
    <property type="entry name" value="HAD-like_sf"/>
</dbReference>
<dbReference type="Proteomes" id="UP001597383">
    <property type="component" value="Unassembled WGS sequence"/>
</dbReference>
<name>A0ABW4W3Q3_9BACI</name>
<dbReference type="InterPro" id="IPR051400">
    <property type="entry name" value="HAD-like_hydrolase"/>
</dbReference>
<dbReference type="PANTHER" id="PTHR46470">
    <property type="entry name" value="N-ACYLNEURAMINATE-9-PHOSPHATASE"/>
    <property type="match status" value="1"/>
</dbReference>
<reference evidence="4" key="1">
    <citation type="journal article" date="2019" name="Int. J. Syst. Evol. Microbiol.">
        <title>The Global Catalogue of Microorganisms (GCM) 10K type strain sequencing project: providing services to taxonomists for standard genome sequencing and annotation.</title>
        <authorList>
            <consortium name="The Broad Institute Genomics Platform"/>
            <consortium name="The Broad Institute Genome Sequencing Center for Infectious Disease"/>
            <person name="Wu L."/>
            <person name="Ma J."/>
        </authorList>
    </citation>
    <scope>NUCLEOTIDE SEQUENCE [LARGE SCALE GENOMIC DNA]</scope>
    <source>
        <strain evidence="4">R28</strain>
    </source>
</reference>